<dbReference type="GeneID" id="80878316"/>
<dbReference type="PRINTS" id="PR00320">
    <property type="entry name" value="GPROTEINBRPT"/>
</dbReference>
<keyword evidence="2" id="KW-0677">Repeat</keyword>
<dbReference type="InterPro" id="IPR019775">
    <property type="entry name" value="WD40_repeat_CS"/>
</dbReference>
<dbReference type="KEGG" id="som:SOMG_04850"/>
<feature type="compositionally biased region" description="Polar residues" evidence="4">
    <location>
        <begin position="1"/>
        <end position="10"/>
    </location>
</feature>
<evidence type="ECO:0000256" key="3">
    <source>
        <dbReference type="PROSITE-ProRule" id="PRU00221"/>
    </source>
</evidence>
<dbReference type="PROSITE" id="PS50294">
    <property type="entry name" value="WD_REPEATS_REGION"/>
    <property type="match status" value="2"/>
</dbReference>
<evidence type="ECO:0000256" key="1">
    <source>
        <dbReference type="ARBA" id="ARBA00022574"/>
    </source>
</evidence>
<dbReference type="Gene3D" id="2.130.10.10">
    <property type="entry name" value="YVTN repeat-like/Quinoprotein amine dehydrogenase"/>
    <property type="match status" value="2"/>
</dbReference>
<feature type="repeat" description="WD" evidence="3">
    <location>
        <begin position="218"/>
        <end position="260"/>
    </location>
</feature>
<feature type="region of interest" description="Disordered" evidence="4">
    <location>
        <begin position="1"/>
        <end position="35"/>
    </location>
</feature>
<evidence type="ECO:0000313" key="5">
    <source>
        <dbReference type="EMBL" id="WBW75253.1"/>
    </source>
</evidence>
<dbReference type="Proteomes" id="UP001212411">
    <property type="component" value="Chromosome 3"/>
</dbReference>
<name>A0AAE9WGC6_9SCHI</name>
<evidence type="ECO:0000256" key="2">
    <source>
        <dbReference type="ARBA" id="ARBA00022737"/>
    </source>
</evidence>
<evidence type="ECO:0000256" key="4">
    <source>
        <dbReference type="SAM" id="MobiDB-lite"/>
    </source>
</evidence>
<dbReference type="InterPro" id="IPR020472">
    <property type="entry name" value="WD40_PAC1"/>
</dbReference>
<dbReference type="InterPro" id="IPR001680">
    <property type="entry name" value="WD40_rpt"/>
</dbReference>
<proteinExistence type="predicted"/>
<keyword evidence="1 3" id="KW-0853">WD repeat</keyword>
<dbReference type="EMBL" id="CP115613">
    <property type="protein sequence ID" value="WBW75253.1"/>
    <property type="molecule type" value="Genomic_DNA"/>
</dbReference>
<dbReference type="PANTHER" id="PTHR19848:SF8">
    <property type="entry name" value="F-BOX AND WD REPEAT DOMAIN CONTAINING 7"/>
    <property type="match status" value="1"/>
</dbReference>
<dbReference type="PROSITE" id="PS50082">
    <property type="entry name" value="WD_REPEATS_2"/>
    <property type="match status" value="4"/>
</dbReference>
<dbReference type="InterPro" id="IPR015943">
    <property type="entry name" value="WD40/YVTN_repeat-like_dom_sf"/>
</dbReference>
<dbReference type="CDD" id="cd00200">
    <property type="entry name" value="WD40"/>
    <property type="match status" value="1"/>
</dbReference>
<keyword evidence="6" id="KW-1185">Reference proteome</keyword>
<evidence type="ECO:0000313" key="6">
    <source>
        <dbReference type="Proteomes" id="UP001212411"/>
    </source>
</evidence>
<feature type="compositionally biased region" description="Basic and acidic residues" evidence="4">
    <location>
        <begin position="14"/>
        <end position="35"/>
    </location>
</feature>
<dbReference type="InterPro" id="IPR036322">
    <property type="entry name" value="WD40_repeat_dom_sf"/>
</dbReference>
<reference evidence="5 6" key="1">
    <citation type="journal article" date="2023" name="G3 (Bethesda)">
        <title>A high-quality reference genome for the fission yeast Schizosaccharomyces osmophilus.</title>
        <authorList>
            <person name="Jia G.S."/>
            <person name="Zhang W.C."/>
            <person name="Liang Y."/>
            <person name="Liu X.H."/>
            <person name="Rhind N."/>
            <person name="Pidoux A."/>
            <person name="Brysch-Herzberg M."/>
            <person name="Du L.L."/>
        </authorList>
    </citation>
    <scope>NUCLEOTIDE SEQUENCE [LARGE SCALE GENOMIC DNA]</scope>
    <source>
        <strain evidence="5 6">CBS 15793</strain>
    </source>
</reference>
<sequence length="374" mass="42644">MQTSNPTYLFQTEDAVRNEERKLEKSKNKHGNPKDLKSKVLNIELDRTTPKRYQLPRVFTCEASHVCRLYDMNDGKTCKVYKGHGGPVTCCQVESLMGDDQDRFLYTGSWDSTIKRWNVRTGECVETLLGHADYVKSLLLFEEEGLLISGSVDATLAIWDIRSQPNRLLYKLSGHSRGIEKITRQPGSNIFWTCGSESSIRRWEIRREGGQSLDDEGFWGHQSNVYSLMFEPEDPESLWTASADKTVRQWSVYEGLHEETRFEHPDFCTDVLVLSDGNVCTACRDENVRLCNVNLGNLAHVYSGHYESVTKLLQWKSCLVTASLDGTLRSWNLDLSSVSNETNMASEDTFQKPEANQPQLTEEELAELEELMSD</sequence>
<dbReference type="SUPFAM" id="SSF50978">
    <property type="entry name" value="WD40 repeat-like"/>
    <property type="match status" value="1"/>
</dbReference>
<accession>A0AAE9WGC6</accession>
<dbReference type="PROSITE" id="PS00678">
    <property type="entry name" value="WD_REPEATS_1"/>
    <property type="match status" value="2"/>
</dbReference>
<dbReference type="RefSeq" id="XP_056039496.1">
    <property type="nucleotide sequence ID" value="XM_056183627.1"/>
</dbReference>
<dbReference type="SMART" id="SM00320">
    <property type="entry name" value="WD40"/>
    <property type="match status" value="6"/>
</dbReference>
<feature type="repeat" description="WD" evidence="3">
    <location>
        <begin position="81"/>
        <end position="127"/>
    </location>
</feature>
<organism evidence="5 6">
    <name type="scientific">Schizosaccharomyces osmophilus</name>
    <dbReference type="NCBI Taxonomy" id="2545709"/>
    <lineage>
        <taxon>Eukaryota</taxon>
        <taxon>Fungi</taxon>
        <taxon>Dikarya</taxon>
        <taxon>Ascomycota</taxon>
        <taxon>Taphrinomycotina</taxon>
        <taxon>Schizosaccharomycetes</taxon>
        <taxon>Schizosaccharomycetales</taxon>
        <taxon>Schizosaccharomycetaceae</taxon>
        <taxon>Schizosaccharomyces</taxon>
    </lineage>
</organism>
<feature type="repeat" description="WD" evidence="3">
    <location>
        <begin position="128"/>
        <end position="163"/>
    </location>
</feature>
<feature type="repeat" description="WD" evidence="3">
    <location>
        <begin position="172"/>
        <end position="206"/>
    </location>
</feature>
<protein>
    <submittedName>
        <fullName evidence="5">WD repeat protein</fullName>
    </submittedName>
</protein>
<dbReference type="AlphaFoldDB" id="A0AAE9WGC6"/>
<dbReference type="Pfam" id="PF00400">
    <property type="entry name" value="WD40"/>
    <property type="match status" value="4"/>
</dbReference>
<dbReference type="PANTHER" id="PTHR19848">
    <property type="entry name" value="WD40 REPEAT PROTEIN"/>
    <property type="match status" value="1"/>
</dbReference>
<gene>
    <name evidence="5" type="ORF">SOMG_04850</name>
</gene>